<evidence type="ECO:0000313" key="1">
    <source>
        <dbReference type="EMBL" id="JAH97582.1"/>
    </source>
</evidence>
<dbReference type="EMBL" id="GBXM01010995">
    <property type="protein sequence ID" value="JAH97582.1"/>
    <property type="molecule type" value="Transcribed_RNA"/>
</dbReference>
<organism evidence="1">
    <name type="scientific">Anguilla anguilla</name>
    <name type="common">European freshwater eel</name>
    <name type="synonym">Muraena anguilla</name>
    <dbReference type="NCBI Taxonomy" id="7936"/>
    <lineage>
        <taxon>Eukaryota</taxon>
        <taxon>Metazoa</taxon>
        <taxon>Chordata</taxon>
        <taxon>Craniata</taxon>
        <taxon>Vertebrata</taxon>
        <taxon>Euteleostomi</taxon>
        <taxon>Actinopterygii</taxon>
        <taxon>Neopterygii</taxon>
        <taxon>Teleostei</taxon>
        <taxon>Anguilliformes</taxon>
        <taxon>Anguillidae</taxon>
        <taxon>Anguilla</taxon>
    </lineage>
</organism>
<dbReference type="AlphaFoldDB" id="A0A0E9X4C0"/>
<proteinExistence type="predicted"/>
<sequence length="127" mass="13837">MELQLIMKVNSKITRSNPQSRVINQSGSRTWTMSALAEAPDGIFRNWAGHVQLCPTNLPKSITPPLPRQENRAIFHFPSELVWFKGSTVIQQLQVMARKGSGAQSSAIALGVCSSGSQTNRQASVCA</sequence>
<name>A0A0E9X4C0_ANGAN</name>
<protein>
    <submittedName>
        <fullName evidence="1">Uncharacterized protein</fullName>
    </submittedName>
</protein>
<reference evidence="1" key="2">
    <citation type="journal article" date="2015" name="Fish Shellfish Immunol.">
        <title>Early steps in the European eel (Anguilla anguilla)-Vibrio vulnificus interaction in the gills: Role of the RtxA13 toxin.</title>
        <authorList>
            <person name="Callol A."/>
            <person name="Pajuelo D."/>
            <person name="Ebbesson L."/>
            <person name="Teles M."/>
            <person name="MacKenzie S."/>
            <person name="Amaro C."/>
        </authorList>
    </citation>
    <scope>NUCLEOTIDE SEQUENCE</scope>
</reference>
<accession>A0A0E9X4C0</accession>
<reference evidence="1" key="1">
    <citation type="submission" date="2014-11" db="EMBL/GenBank/DDBJ databases">
        <authorList>
            <person name="Amaro Gonzalez C."/>
        </authorList>
    </citation>
    <scope>NUCLEOTIDE SEQUENCE</scope>
</reference>